<proteinExistence type="inferred from homology"/>
<dbReference type="PANTHER" id="PTHR10009">
    <property type="entry name" value="PROTEIN YELLOW-RELATED"/>
    <property type="match status" value="1"/>
</dbReference>
<dbReference type="EMBL" id="MU853824">
    <property type="protein sequence ID" value="KAK3938676.1"/>
    <property type="molecule type" value="Genomic_DNA"/>
</dbReference>
<dbReference type="SUPFAM" id="SSF63829">
    <property type="entry name" value="Calcium-dependent phosphotriesterase"/>
    <property type="match status" value="1"/>
</dbReference>
<feature type="signal peptide" evidence="4">
    <location>
        <begin position="1"/>
        <end position="18"/>
    </location>
</feature>
<dbReference type="AlphaFoldDB" id="A0AAN6S3N8"/>
<evidence type="ECO:0000256" key="2">
    <source>
        <dbReference type="ARBA" id="ARBA00009127"/>
    </source>
</evidence>
<dbReference type="Gene3D" id="2.120.10.30">
    <property type="entry name" value="TolB, C-terminal domain"/>
    <property type="match status" value="1"/>
</dbReference>
<dbReference type="PANTHER" id="PTHR10009:SF18">
    <property type="entry name" value="PROTEIN YELLOW-LIKE PROTEIN"/>
    <property type="match status" value="1"/>
</dbReference>
<dbReference type="InterPro" id="IPR017996">
    <property type="entry name" value="MRJP/yellow-related"/>
</dbReference>
<comment type="similarity">
    <text evidence="2">Belongs to the major royal jelly protein family.</text>
</comment>
<evidence type="ECO:0000256" key="3">
    <source>
        <dbReference type="ARBA" id="ARBA00022525"/>
    </source>
</evidence>
<dbReference type="InterPro" id="IPR011042">
    <property type="entry name" value="6-blade_b-propeller_TolB-like"/>
</dbReference>
<dbReference type="GO" id="GO:0005576">
    <property type="term" value="C:extracellular region"/>
    <property type="evidence" value="ECO:0007669"/>
    <property type="project" value="UniProtKB-SubCell"/>
</dbReference>
<evidence type="ECO:0000256" key="4">
    <source>
        <dbReference type="SAM" id="SignalP"/>
    </source>
</evidence>
<keyword evidence="4" id="KW-0732">Signal</keyword>
<dbReference type="Pfam" id="PF03022">
    <property type="entry name" value="MRJP"/>
    <property type="match status" value="1"/>
</dbReference>
<comment type="caution">
    <text evidence="5">The sequence shown here is derived from an EMBL/GenBank/DDBJ whole genome shotgun (WGS) entry which is preliminary data.</text>
</comment>
<feature type="chain" id="PRO_5042908297" evidence="4">
    <location>
        <begin position="19"/>
        <end position="435"/>
    </location>
</feature>
<protein>
    <submittedName>
        <fullName evidence="5">Major royal jelly protein</fullName>
    </submittedName>
</protein>
<organism evidence="5 6">
    <name type="scientific">Diplogelasinospora grovesii</name>
    <dbReference type="NCBI Taxonomy" id="303347"/>
    <lineage>
        <taxon>Eukaryota</taxon>
        <taxon>Fungi</taxon>
        <taxon>Dikarya</taxon>
        <taxon>Ascomycota</taxon>
        <taxon>Pezizomycotina</taxon>
        <taxon>Sordariomycetes</taxon>
        <taxon>Sordariomycetidae</taxon>
        <taxon>Sordariales</taxon>
        <taxon>Diplogelasinosporaceae</taxon>
        <taxon>Diplogelasinospora</taxon>
    </lineage>
</organism>
<reference evidence="6" key="1">
    <citation type="journal article" date="2023" name="Mol. Phylogenet. Evol.">
        <title>Genome-scale phylogeny and comparative genomics of the fungal order Sordariales.</title>
        <authorList>
            <person name="Hensen N."/>
            <person name="Bonometti L."/>
            <person name="Westerberg I."/>
            <person name="Brannstrom I.O."/>
            <person name="Guillou S."/>
            <person name="Cros-Aarteil S."/>
            <person name="Calhoun S."/>
            <person name="Haridas S."/>
            <person name="Kuo A."/>
            <person name="Mondo S."/>
            <person name="Pangilinan J."/>
            <person name="Riley R."/>
            <person name="LaButti K."/>
            <person name="Andreopoulos B."/>
            <person name="Lipzen A."/>
            <person name="Chen C."/>
            <person name="Yan M."/>
            <person name="Daum C."/>
            <person name="Ng V."/>
            <person name="Clum A."/>
            <person name="Steindorff A."/>
            <person name="Ohm R.A."/>
            <person name="Martin F."/>
            <person name="Silar P."/>
            <person name="Natvig D.O."/>
            <person name="Lalanne C."/>
            <person name="Gautier V."/>
            <person name="Ament-Velasquez S.L."/>
            <person name="Kruys A."/>
            <person name="Hutchinson M.I."/>
            <person name="Powell A.J."/>
            <person name="Barry K."/>
            <person name="Miller A.N."/>
            <person name="Grigoriev I.V."/>
            <person name="Debuchy R."/>
            <person name="Gladieux P."/>
            <person name="Hiltunen Thoren M."/>
            <person name="Johannesson H."/>
        </authorList>
    </citation>
    <scope>NUCLEOTIDE SEQUENCE [LARGE SCALE GENOMIC DNA]</scope>
    <source>
        <strain evidence="6">CBS 340.73</strain>
    </source>
</reference>
<gene>
    <name evidence="5" type="ORF">QBC46DRAFT_317268</name>
</gene>
<evidence type="ECO:0000313" key="5">
    <source>
        <dbReference type="EMBL" id="KAK3938676.1"/>
    </source>
</evidence>
<accession>A0AAN6S3N8</accession>
<keyword evidence="6" id="KW-1185">Reference proteome</keyword>
<dbReference type="Proteomes" id="UP001303473">
    <property type="component" value="Unassembled WGS sequence"/>
</dbReference>
<sequence length="435" mass="47563">MVISVTIVVFSLASVAAGRNFSFLTDWHPYGPALEVAHAYYGQWPTAIAVSKTGRMFSAYPGGLDPKNANNGTNNIFTVAELTSTTNETAYPSVEMNSPPGGAINYTTSPPRGANYANYLISVQAVVIDALDRLWILDTGRVSTPDLNTIVGSAYGGPKLIGINLTTNQVFQTIMFPENVVFQDSYPNDMRFDLRSRNSSKDGYGQAGVAYITDSSPEARNGLIIVDLHTGHSWRHLSLGRSVRSEAQFLPFVLGQPVYSYDPPTRVATWLPDGGDGIALSADGDELYYSPLASRYLHSVPTRLLKTGNKPNRTSELKAQGAVMTHGQKGVSDGFETDSNGLIYMGNFEANAIVTFNPRNGSVTTFVRDPRINWVDTSKSPTEKQMSIAEDGYLYFTVNQLNLGVHAWPGTDRRRKPYALFRVPLPNNGTKVRLV</sequence>
<evidence type="ECO:0000256" key="1">
    <source>
        <dbReference type="ARBA" id="ARBA00004613"/>
    </source>
</evidence>
<comment type="subcellular location">
    <subcellularLocation>
        <location evidence="1">Secreted</location>
    </subcellularLocation>
</comment>
<keyword evidence="3" id="KW-0964">Secreted</keyword>
<evidence type="ECO:0000313" key="6">
    <source>
        <dbReference type="Proteomes" id="UP001303473"/>
    </source>
</evidence>
<name>A0AAN6S3N8_9PEZI</name>